<dbReference type="KEGG" id="ttr:Tter_0837"/>
<evidence type="ECO:0000313" key="1">
    <source>
        <dbReference type="EMBL" id="ACZ41754.1"/>
    </source>
</evidence>
<keyword evidence="2" id="KW-1185">Reference proteome</keyword>
<dbReference type="PANTHER" id="PTHR12993:SF28">
    <property type="entry name" value="LMBE FAMILY PROTEIN"/>
    <property type="match status" value="1"/>
</dbReference>
<dbReference type="OrthoDB" id="9815144at2"/>
<dbReference type="HOGENOM" id="CLU_049311_3_2_0"/>
<reference evidence="2" key="1">
    <citation type="journal article" date="2010" name="Stand. Genomic Sci.">
        <title>Complete genome sequence of 'Thermobaculum terrenum' type strain (YNP1).</title>
        <authorList>
            <person name="Kiss H."/>
            <person name="Cleland D."/>
            <person name="Lapidus A."/>
            <person name="Lucas S."/>
            <person name="Glavina Del Rio T."/>
            <person name="Nolan M."/>
            <person name="Tice H."/>
            <person name="Han C."/>
            <person name="Goodwin L."/>
            <person name="Pitluck S."/>
            <person name="Liolios K."/>
            <person name="Ivanova N."/>
            <person name="Mavromatis K."/>
            <person name="Ovchinnikova G."/>
            <person name="Pati A."/>
            <person name="Chen A."/>
            <person name="Palaniappan K."/>
            <person name="Land M."/>
            <person name="Hauser L."/>
            <person name="Chang Y."/>
            <person name="Jeffries C."/>
            <person name="Lu M."/>
            <person name="Brettin T."/>
            <person name="Detter J."/>
            <person name="Goker M."/>
            <person name="Tindall B."/>
            <person name="Beck B."/>
            <person name="McDermott T."/>
            <person name="Woyke T."/>
            <person name="Bristow J."/>
            <person name="Eisen J."/>
            <person name="Markowitz V."/>
            <person name="Hugenholtz P."/>
            <person name="Kyrpides N."/>
            <person name="Klenk H."/>
            <person name="Cheng J."/>
        </authorList>
    </citation>
    <scope>NUCLEOTIDE SEQUENCE [LARGE SCALE GENOMIC DNA]</scope>
    <source>
        <strain evidence="2">ATCC BAA-798 / YNP1</strain>
    </source>
</reference>
<evidence type="ECO:0000313" key="2">
    <source>
        <dbReference type="Proteomes" id="UP000000323"/>
    </source>
</evidence>
<dbReference type="RefSeq" id="WP_012874789.1">
    <property type="nucleotide sequence ID" value="NC_013525.1"/>
</dbReference>
<dbReference type="GO" id="GO:0016811">
    <property type="term" value="F:hydrolase activity, acting on carbon-nitrogen (but not peptide) bonds, in linear amides"/>
    <property type="evidence" value="ECO:0007669"/>
    <property type="project" value="TreeGrafter"/>
</dbReference>
<proteinExistence type="predicted"/>
<dbReference type="Proteomes" id="UP000000323">
    <property type="component" value="Chromosome 1"/>
</dbReference>
<sequence length="237" mass="26760">MTQEGNGKVERGLVVVAHPDDAEFMAAGTIAKWVAEGIKMYLVVVTDGSKGSNDPNMSAEELIKIRRQEQLEAAEVLGISEVEFLGYPDAYVQHTIELRRDITRAIRKYRPDRLITMTPYRSFGINSYLNHPDHLAVGDATLAAVYPSARDRLTFPELAAEGLEPYKVREVYITGTETPDCWIDITDTINKKIESLKKHRSQVSDRDLEKHVKERAAQTAEGHDMQYAEAFKVFYLS</sequence>
<dbReference type="InterPro" id="IPR003737">
    <property type="entry name" value="GlcNAc_PI_deacetylase-related"/>
</dbReference>
<organism evidence="1 2">
    <name type="scientific">Thermobaculum terrenum (strain ATCC BAA-798 / CCMEE 7001 / YNP1)</name>
    <dbReference type="NCBI Taxonomy" id="525904"/>
    <lineage>
        <taxon>Bacteria</taxon>
        <taxon>Bacillati</taxon>
        <taxon>Chloroflexota</taxon>
        <taxon>Chloroflexia</taxon>
        <taxon>Candidatus Thermobaculales</taxon>
        <taxon>Candidatus Thermobaculaceae</taxon>
        <taxon>Thermobaculum</taxon>
    </lineage>
</organism>
<dbReference type="PANTHER" id="PTHR12993">
    <property type="entry name" value="N-ACETYLGLUCOSAMINYL-PHOSPHATIDYLINOSITOL DE-N-ACETYLASE-RELATED"/>
    <property type="match status" value="1"/>
</dbReference>
<name>D1CFP8_THET1</name>
<dbReference type="AlphaFoldDB" id="D1CFP8"/>
<dbReference type="SUPFAM" id="SSF102588">
    <property type="entry name" value="LmbE-like"/>
    <property type="match status" value="1"/>
</dbReference>
<dbReference type="InterPro" id="IPR024078">
    <property type="entry name" value="LmbE-like_dom_sf"/>
</dbReference>
<dbReference type="STRING" id="525904.Tter_0837"/>
<dbReference type="eggNOG" id="COG2120">
    <property type="taxonomic scope" value="Bacteria"/>
</dbReference>
<gene>
    <name evidence="1" type="ordered locus">Tter_0837</name>
</gene>
<accession>D1CFP8</accession>
<protein>
    <submittedName>
        <fullName evidence="1">LmbE family protein</fullName>
    </submittedName>
</protein>
<dbReference type="Gene3D" id="3.40.50.10320">
    <property type="entry name" value="LmbE-like"/>
    <property type="match status" value="1"/>
</dbReference>
<dbReference type="EMBL" id="CP001825">
    <property type="protein sequence ID" value="ACZ41754.1"/>
    <property type="molecule type" value="Genomic_DNA"/>
</dbReference>
<dbReference type="Pfam" id="PF02585">
    <property type="entry name" value="PIG-L"/>
    <property type="match status" value="1"/>
</dbReference>